<evidence type="ECO:0000256" key="8">
    <source>
        <dbReference type="ARBA" id="ARBA00022989"/>
    </source>
</evidence>
<dbReference type="Gene3D" id="1.20.1560.10">
    <property type="entry name" value="ABC transporter type 1, transmembrane domain"/>
    <property type="match status" value="2"/>
</dbReference>
<evidence type="ECO:0000256" key="4">
    <source>
        <dbReference type="ARBA" id="ARBA00022692"/>
    </source>
</evidence>
<feature type="domain" description="ABC transporter" evidence="11">
    <location>
        <begin position="1070"/>
        <end position="1303"/>
    </location>
</feature>
<keyword evidence="3" id="KW-0813">Transport</keyword>
<dbReference type="PANTHER" id="PTHR24223">
    <property type="entry name" value="ATP-BINDING CASSETTE SUB-FAMILY C"/>
    <property type="match status" value="1"/>
</dbReference>
<dbReference type="GO" id="GO:0005524">
    <property type="term" value="F:ATP binding"/>
    <property type="evidence" value="ECO:0007669"/>
    <property type="project" value="UniProtKB-KW"/>
</dbReference>
<evidence type="ECO:0000256" key="5">
    <source>
        <dbReference type="ARBA" id="ARBA00022737"/>
    </source>
</evidence>
<dbReference type="InterPro" id="IPR050173">
    <property type="entry name" value="ABC_transporter_C-like"/>
</dbReference>
<dbReference type="SUPFAM" id="SSF52540">
    <property type="entry name" value="P-loop containing nucleoside triphosphate hydrolases"/>
    <property type="match status" value="2"/>
</dbReference>
<feature type="transmembrane region" description="Helical" evidence="10">
    <location>
        <begin position="711"/>
        <end position="735"/>
    </location>
</feature>
<organism evidence="13 14">
    <name type="scientific">Brachionus calyciflorus</name>
    <dbReference type="NCBI Taxonomy" id="104777"/>
    <lineage>
        <taxon>Eukaryota</taxon>
        <taxon>Metazoa</taxon>
        <taxon>Spiralia</taxon>
        <taxon>Gnathifera</taxon>
        <taxon>Rotifera</taxon>
        <taxon>Eurotatoria</taxon>
        <taxon>Monogononta</taxon>
        <taxon>Pseudotrocha</taxon>
        <taxon>Ploima</taxon>
        <taxon>Brachionidae</taxon>
        <taxon>Brachionus</taxon>
    </lineage>
</organism>
<dbReference type="CDD" id="cd03244">
    <property type="entry name" value="ABCC_MRP_domain2"/>
    <property type="match status" value="1"/>
</dbReference>
<dbReference type="InterPro" id="IPR003593">
    <property type="entry name" value="AAA+_ATPase"/>
</dbReference>
<keyword evidence="14" id="KW-1185">Reference proteome</keyword>
<feature type="transmembrane region" description="Helical" evidence="10">
    <location>
        <begin position="303"/>
        <end position="332"/>
    </location>
</feature>
<feature type="transmembrane region" description="Helical" evidence="10">
    <location>
        <begin position="790"/>
        <end position="814"/>
    </location>
</feature>
<dbReference type="FunFam" id="1.20.1560.10:FF:000014">
    <property type="entry name" value="Multidrug resistance-associated protein member 4"/>
    <property type="match status" value="1"/>
</dbReference>
<dbReference type="SUPFAM" id="SSF90123">
    <property type="entry name" value="ABC transporter transmembrane region"/>
    <property type="match status" value="2"/>
</dbReference>
<dbReference type="InterPro" id="IPR044746">
    <property type="entry name" value="ABCC_6TM_D1"/>
</dbReference>
<dbReference type="FunFam" id="3.40.50.300:FF:000163">
    <property type="entry name" value="Multidrug resistance-associated protein member 4"/>
    <property type="match status" value="1"/>
</dbReference>
<keyword evidence="7" id="KW-0067">ATP-binding</keyword>
<evidence type="ECO:0000313" key="14">
    <source>
        <dbReference type="Proteomes" id="UP000663879"/>
    </source>
</evidence>
<dbReference type="PROSITE" id="PS50929">
    <property type="entry name" value="ABC_TM1F"/>
    <property type="match status" value="2"/>
</dbReference>
<dbReference type="SMART" id="SM00382">
    <property type="entry name" value="AAA"/>
    <property type="match status" value="2"/>
</dbReference>
<keyword evidence="9 10" id="KW-0472">Membrane</keyword>
<evidence type="ECO:0000256" key="2">
    <source>
        <dbReference type="ARBA" id="ARBA00009726"/>
    </source>
</evidence>
<feature type="transmembrane region" description="Helical" evidence="10">
    <location>
        <begin position="1008"/>
        <end position="1026"/>
    </location>
</feature>
<name>A0A813M5R1_9BILA</name>
<dbReference type="InterPro" id="IPR003439">
    <property type="entry name" value="ABC_transporter-like_ATP-bd"/>
</dbReference>
<dbReference type="InterPro" id="IPR011527">
    <property type="entry name" value="ABC1_TM_dom"/>
</dbReference>
<dbReference type="InterPro" id="IPR036640">
    <property type="entry name" value="ABC1_TM_sf"/>
</dbReference>
<evidence type="ECO:0000259" key="11">
    <source>
        <dbReference type="PROSITE" id="PS50893"/>
    </source>
</evidence>
<evidence type="ECO:0000313" key="13">
    <source>
        <dbReference type="EMBL" id="CAF0703154.1"/>
    </source>
</evidence>
<keyword evidence="8 10" id="KW-1133">Transmembrane helix</keyword>
<feature type="transmembrane region" description="Helical" evidence="10">
    <location>
        <begin position="78"/>
        <end position="96"/>
    </location>
</feature>
<protein>
    <submittedName>
        <fullName evidence="13">Uncharacterized protein</fullName>
    </submittedName>
</protein>
<keyword evidence="6" id="KW-0547">Nucleotide-binding</keyword>
<dbReference type="Pfam" id="PF00664">
    <property type="entry name" value="ABC_membrane"/>
    <property type="match status" value="2"/>
</dbReference>
<dbReference type="InterPro" id="IPR017871">
    <property type="entry name" value="ABC_transporter-like_CS"/>
</dbReference>
<feature type="domain" description="ABC transporter" evidence="11">
    <location>
        <begin position="400"/>
        <end position="624"/>
    </location>
</feature>
<comment type="caution">
    <text evidence="13">The sequence shown here is derived from an EMBL/GenBank/DDBJ whole genome shotgun (WGS) entry which is preliminary data.</text>
</comment>
<gene>
    <name evidence="13" type="ORF">OXX778_LOCUS41</name>
</gene>
<dbReference type="EMBL" id="CAJNOC010000002">
    <property type="protein sequence ID" value="CAF0703154.1"/>
    <property type="molecule type" value="Genomic_DNA"/>
</dbReference>
<evidence type="ECO:0000256" key="6">
    <source>
        <dbReference type="ARBA" id="ARBA00022741"/>
    </source>
</evidence>
<dbReference type="FunFam" id="3.40.50.300:FF:000973">
    <property type="entry name" value="Multidrug resistance-associated protein 4"/>
    <property type="match status" value="1"/>
</dbReference>
<dbReference type="PROSITE" id="PS50893">
    <property type="entry name" value="ABC_TRANSPORTER_2"/>
    <property type="match status" value="2"/>
</dbReference>
<dbReference type="CDD" id="cd18579">
    <property type="entry name" value="ABC_6TM_ABCC_D1"/>
    <property type="match status" value="1"/>
</dbReference>
<feature type="transmembrane region" description="Helical" evidence="10">
    <location>
        <begin position="226"/>
        <end position="248"/>
    </location>
</feature>
<feature type="transmembrane region" description="Helical" evidence="10">
    <location>
        <begin position="979"/>
        <end position="996"/>
    </location>
</feature>
<accession>A0A813M5R1</accession>
<dbReference type="GO" id="GO:0016020">
    <property type="term" value="C:membrane"/>
    <property type="evidence" value="ECO:0007669"/>
    <property type="project" value="UniProtKB-SubCell"/>
</dbReference>
<feature type="domain" description="ABC transmembrane type-1" evidence="12">
    <location>
        <begin position="792"/>
        <end position="1034"/>
    </location>
</feature>
<feature type="transmembrane region" description="Helical" evidence="10">
    <location>
        <begin position="124"/>
        <end position="147"/>
    </location>
</feature>
<dbReference type="Proteomes" id="UP000663879">
    <property type="component" value="Unassembled WGS sequence"/>
</dbReference>
<dbReference type="PROSITE" id="PS00211">
    <property type="entry name" value="ABC_TRANSPORTER_1"/>
    <property type="match status" value="2"/>
</dbReference>
<comment type="subcellular location">
    <subcellularLocation>
        <location evidence="1">Membrane</location>
        <topology evidence="1">Multi-pass membrane protein</topology>
    </subcellularLocation>
</comment>
<dbReference type="GO" id="GO:0140359">
    <property type="term" value="F:ABC-type transporter activity"/>
    <property type="evidence" value="ECO:0007669"/>
    <property type="project" value="InterPro"/>
</dbReference>
<comment type="similarity">
    <text evidence="2">Belongs to the ABC transporter superfamily. ABCC family. Conjugate transporter (TC 3.A.1.208) subfamily.</text>
</comment>
<proteinExistence type="inferred from homology"/>
<dbReference type="CDD" id="cd03250">
    <property type="entry name" value="ABCC_MRP_domain1"/>
    <property type="match status" value="1"/>
</dbReference>
<evidence type="ECO:0000256" key="3">
    <source>
        <dbReference type="ARBA" id="ARBA00022448"/>
    </source>
</evidence>
<dbReference type="Pfam" id="PF00005">
    <property type="entry name" value="ABC_tran"/>
    <property type="match status" value="2"/>
</dbReference>
<feature type="domain" description="ABC transmembrane type-1" evidence="12">
    <location>
        <begin position="88"/>
        <end position="360"/>
    </location>
</feature>
<reference evidence="13" key="1">
    <citation type="submission" date="2021-02" db="EMBL/GenBank/DDBJ databases">
        <authorList>
            <person name="Nowell W R."/>
        </authorList>
    </citation>
    <scope>NUCLEOTIDE SEQUENCE</scope>
    <source>
        <strain evidence="13">Ploen Becks lab</strain>
    </source>
</reference>
<feature type="transmembrane region" description="Helical" evidence="10">
    <location>
        <begin position="197"/>
        <end position="220"/>
    </location>
</feature>
<keyword evidence="4 10" id="KW-0812">Transmembrane</keyword>
<evidence type="ECO:0000256" key="9">
    <source>
        <dbReference type="ARBA" id="ARBA00023136"/>
    </source>
</evidence>
<dbReference type="PANTHER" id="PTHR24223:SF456">
    <property type="entry name" value="MULTIDRUG RESISTANCE-ASSOCIATED PROTEIN LETHAL(2)03659"/>
    <property type="match status" value="1"/>
</dbReference>
<keyword evidence="5" id="KW-0677">Repeat</keyword>
<evidence type="ECO:0000256" key="7">
    <source>
        <dbReference type="ARBA" id="ARBA00022840"/>
    </source>
</evidence>
<dbReference type="InterPro" id="IPR027417">
    <property type="entry name" value="P-loop_NTPase"/>
</dbReference>
<evidence type="ECO:0000256" key="1">
    <source>
        <dbReference type="ARBA" id="ARBA00004141"/>
    </source>
</evidence>
<feature type="transmembrane region" description="Helical" evidence="10">
    <location>
        <begin position="870"/>
        <end position="903"/>
    </location>
</feature>
<feature type="transmembrane region" description="Helical" evidence="10">
    <location>
        <begin position="352"/>
        <end position="374"/>
    </location>
</feature>
<dbReference type="GO" id="GO:0016887">
    <property type="term" value="F:ATP hydrolysis activity"/>
    <property type="evidence" value="ECO:0007669"/>
    <property type="project" value="InterPro"/>
</dbReference>
<dbReference type="Gene3D" id="3.40.50.300">
    <property type="entry name" value="P-loop containing nucleotide triphosphate hydrolases"/>
    <property type="match status" value="2"/>
</dbReference>
<sequence length="1361" mass="155964">MDEKIRKEHPSPLVEANCFSKLFLNWISPLLSLGKERPLKEEDLYSPVPDEESKLLTDQLEREWNKELKKQKPSLFQAIYRIHWLTLLGLTFLLAVEEFTKMCFPILISNILKYFEGKSSFDDALMYAGLIALGVGINCIVHHPYFLELTRIGMKMRLATSGLLYKKAFKLNTSGADNQIGGQLLNMLSNDGTRIEYSVYFLPHLIVAPILSIIIVFILAKSIDLSILSGLLIIALAIPLQSVLGNAIDKLRRITAKKCDKRINFLNEVFNGIKIIKMYCWEEPFKKMVEKLRGYEMKYQKRLFVVAVFNGIVDLILPSAITFTSVTFFIFFANQPLTPSYIVLAMSYYMRISNSLGFFFIKAITTLIGAKVSIKRMQDFLLSKEIHKNNELTPVQNPYIKIHNLNARWPHEVRSLTLKNINFEAYQGDLIAVIGAVGAGKSSLISALMDELQKVSGEIDIQGSLFYVPQEPWIFTASLKQNILFGKPYDKKKFDQIIKVCCLDEDLKSLSNGENTLIGEKGINLSGGQRARVSVARALYSDAQIYLFDDPLSAVDFNVARKLYEECINKYLKSKIRILVTHQVHHLASNVSEILYLVDGEIKFRGNFTDLIASGVNMEMIEEQGNDDARSNRSRRESRTEFNENNFTNDSIDAKFLNSSHFSDLNSSSLMLNNINAADKLEQENLIRESEKEFEEKRIYGVMSWKTYFNYFRAGGGIFGAIFCFLIYLVSQVLIVGADYWVSKWATLEDHYMDSNFKSLNTTYNQSLFNMNNLDSEMRETIFNARNYHYRIYCILIGSAAFTGILRVSLFYLLSARAAISMHHEMFNKVLKTPMRFFDTNPLGRIMNRFSKDIGFIDDLIPQTVGDFMIVLMMVLGSVFVSLILNYWIIIPTIPLTFLFLYVRKYFLATSMEIKRIEGIVRSPIYVHVNNTLSGMTIIRAANMEETLNEEFYVHTDYHTRANAAFIYVNRWLGVRLDWVATIFTYIAVFSCIFLKRYDFLDMDSGQVGLMLVYLLQLVGLFQWTVRQSCEVENLMTSVERVLEYTDLETEPLYKGDIKPPEDWPSSGEICFEDVSFRYDKTLNYVLNNINLKINSGEKIGVVGRTGAGKSSFIQTLYRMAEPEGSLFIDNINIKEISLHDLRHKLSIIPQEPVLFIGTIRTNLDPLNEYTDNVLWDALEKVQLKEAIKEMKDGLESEVHKGGSNLSVGQKQLICLARAIIKKSKILIIDEATANVDFKTDAMVQEAIRECFKDCTVITIAHRLHTIIDNDRILCLSQGKVQNFGRPYELIEDESTILHDLVFSLDKQERDKLIEMAKKAFKNCRRSSMFLDQVVSQHSSPEIEPMTSEYYSEKAKLLDRD</sequence>
<dbReference type="OrthoDB" id="6500128at2759"/>
<evidence type="ECO:0000259" key="12">
    <source>
        <dbReference type="PROSITE" id="PS50929"/>
    </source>
</evidence>
<evidence type="ECO:0000256" key="10">
    <source>
        <dbReference type="SAM" id="Phobius"/>
    </source>
</evidence>